<keyword evidence="1" id="KW-0175">Coiled coil</keyword>
<evidence type="ECO:0000313" key="4">
    <source>
        <dbReference type="EMBL" id="RKP28397.1"/>
    </source>
</evidence>
<dbReference type="PANTHER" id="PTHR12963">
    <property type="entry name" value="THYROID RECEPTOR INTERACTING PROTEIN RELATED"/>
    <property type="match status" value="1"/>
</dbReference>
<dbReference type="EMBL" id="ML004900">
    <property type="protein sequence ID" value="RKP28397.1"/>
    <property type="molecule type" value="Genomic_DNA"/>
</dbReference>
<feature type="coiled-coil region" evidence="1">
    <location>
        <begin position="409"/>
        <end position="443"/>
    </location>
</feature>
<feature type="compositionally biased region" description="Low complexity" evidence="2">
    <location>
        <begin position="113"/>
        <end position="124"/>
    </location>
</feature>
<dbReference type="GO" id="GO:0180022">
    <property type="term" value="C:RQC-trigger complex"/>
    <property type="evidence" value="ECO:0007669"/>
    <property type="project" value="InterPro"/>
</dbReference>
<evidence type="ECO:0000313" key="5">
    <source>
        <dbReference type="Proteomes" id="UP000268321"/>
    </source>
</evidence>
<reference evidence="5" key="1">
    <citation type="journal article" date="2018" name="Nat. Microbiol.">
        <title>Leveraging single-cell genomics to expand the fungal tree of life.</title>
        <authorList>
            <person name="Ahrendt S.R."/>
            <person name="Quandt C.A."/>
            <person name="Ciobanu D."/>
            <person name="Clum A."/>
            <person name="Salamov A."/>
            <person name="Andreopoulos B."/>
            <person name="Cheng J.F."/>
            <person name="Woyke T."/>
            <person name="Pelin A."/>
            <person name="Henrissat B."/>
            <person name="Reynolds N.K."/>
            <person name="Benny G.L."/>
            <person name="Smith M.E."/>
            <person name="James T.Y."/>
            <person name="Grigoriev I.V."/>
        </authorList>
    </citation>
    <scope>NUCLEOTIDE SEQUENCE [LARGE SCALE GENOMIC DNA]</scope>
    <source>
        <strain evidence="5">Baker2002</strain>
    </source>
</reference>
<feature type="region of interest" description="Disordered" evidence="2">
    <location>
        <begin position="68"/>
        <end position="139"/>
    </location>
</feature>
<proteinExistence type="predicted"/>
<evidence type="ECO:0000259" key="3">
    <source>
        <dbReference type="Pfam" id="PF06221"/>
    </source>
</evidence>
<dbReference type="Pfam" id="PF06221">
    <property type="entry name" value="zf-C2HC5"/>
    <property type="match status" value="1"/>
</dbReference>
<dbReference type="OrthoDB" id="338816at2759"/>
<name>A0A4P9Z6W9_9ASCO</name>
<dbReference type="Proteomes" id="UP000268321">
    <property type="component" value="Unassembled WGS sequence"/>
</dbReference>
<feature type="coiled-coil region" evidence="1">
    <location>
        <begin position="272"/>
        <end position="314"/>
    </location>
</feature>
<dbReference type="InterPro" id="IPR039128">
    <property type="entry name" value="TRIP4-like"/>
</dbReference>
<dbReference type="GO" id="GO:0005634">
    <property type="term" value="C:nucleus"/>
    <property type="evidence" value="ECO:0007669"/>
    <property type="project" value="InterPro"/>
</dbReference>
<accession>A0A4P9Z6W9</accession>
<organism evidence="4 5">
    <name type="scientific">Metschnikowia bicuspidata</name>
    <dbReference type="NCBI Taxonomy" id="27322"/>
    <lineage>
        <taxon>Eukaryota</taxon>
        <taxon>Fungi</taxon>
        <taxon>Dikarya</taxon>
        <taxon>Ascomycota</taxon>
        <taxon>Saccharomycotina</taxon>
        <taxon>Pichiomycetes</taxon>
        <taxon>Metschnikowiaceae</taxon>
        <taxon>Metschnikowia</taxon>
    </lineage>
</organism>
<feature type="compositionally biased region" description="Basic and acidic residues" evidence="2">
    <location>
        <begin position="75"/>
        <end position="90"/>
    </location>
</feature>
<evidence type="ECO:0000256" key="2">
    <source>
        <dbReference type="SAM" id="MobiDB-lite"/>
    </source>
</evidence>
<evidence type="ECO:0000256" key="1">
    <source>
        <dbReference type="SAM" id="Coils"/>
    </source>
</evidence>
<sequence>MSLDDLRKYAVNAVGRILPLDFATCAEMVDYTLTLPQGQIEGHLLDLLGHSDESYEFISKFTELKNKTALSQKNQPEKAKPKPAKSERVPKWGPSASIETERTTSRTRLQNNTTSVTVSQLSSLKPSNQLSNAEAKKTKKKNLDSLKDINAVLREVEVAKMLAETDLATSLTVRRVCNCMTTKHALFEVAPNCLNCGKIICAKEGLQPCSFCGKELLSEHEKTEIIRILQQEKNLLQLKLANPKDKLIQQQTIKPQKHIKFSNAMGGNLWKAQEEAFKLAEEEKKRRREQEEQEAQQKRDIEDQKRELELYKRKHNVNEALLTAQERLEMLLHYQETGAERSKIIDNAADFEMPSVSCGSMWLSPMERVLQLKKQQKQLRTLEAAEKARVGRSNRVVEMVIRDGSVKMVEKVVNMSDEGQRDIEQLEKEIHQEKLAQEQALSKNVWDYESDLNKWQKPVYVGDRAAADTSVNEDSVEILNRVQHDNLDSDDLVALMAS</sequence>
<dbReference type="GO" id="GO:0045893">
    <property type="term" value="P:positive regulation of DNA-templated transcription"/>
    <property type="evidence" value="ECO:0007669"/>
    <property type="project" value="TreeGrafter"/>
</dbReference>
<protein>
    <submittedName>
        <fullName evidence="4">Zf-C2HC5-domain-containing protein</fullName>
    </submittedName>
</protein>
<dbReference type="GO" id="GO:0008270">
    <property type="term" value="F:zinc ion binding"/>
    <property type="evidence" value="ECO:0007669"/>
    <property type="project" value="InterPro"/>
</dbReference>
<keyword evidence="5" id="KW-1185">Reference proteome</keyword>
<dbReference type="PANTHER" id="PTHR12963:SF4">
    <property type="entry name" value="ACTIVATING SIGNAL COINTEGRATOR 1"/>
    <property type="match status" value="1"/>
</dbReference>
<dbReference type="InterPro" id="IPR009349">
    <property type="entry name" value="TRIP4/RQT4_C2HC5_Znf"/>
</dbReference>
<dbReference type="GO" id="GO:0072344">
    <property type="term" value="P:rescue of stalled ribosome"/>
    <property type="evidence" value="ECO:0007669"/>
    <property type="project" value="InterPro"/>
</dbReference>
<dbReference type="AlphaFoldDB" id="A0A4P9Z6W9"/>
<feature type="domain" description="TRIP4/RQT4 C2HC5-type zinc finger" evidence="3">
    <location>
        <begin position="174"/>
        <end position="226"/>
    </location>
</feature>
<gene>
    <name evidence="4" type="ORF">METBISCDRAFT_20671</name>
</gene>